<dbReference type="Proteomes" id="UP000249057">
    <property type="component" value="Unassembled WGS sequence"/>
</dbReference>
<evidence type="ECO:0000313" key="1">
    <source>
        <dbReference type="EMBL" id="RAH45637.1"/>
    </source>
</evidence>
<keyword evidence="2" id="KW-1185">Reference proteome</keyword>
<sequence length="100" mass="11179">MDEVWVCKWNLHESTTARVSKHAPHQTPNPKSPAKSPTPPNPNQKDGCANNWKVLTHTNAIDQPSKINSRRNEAEEQQRGKLNPEECGKRDGNGITNGKM</sequence>
<accession>A0ACD1G8Y0</accession>
<evidence type="ECO:0000313" key="2">
    <source>
        <dbReference type="Proteomes" id="UP000249057"/>
    </source>
</evidence>
<gene>
    <name evidence="1" type="ORF">BO95DRAFT_432073</name>
</gene>
<name>A0ACD1G8Y0_9EURO</name>
<reference evidence="1" key="1">
    <citation type="submission" date="2018-02" db="EMBL/GenBank/DDBJ databases">
        <title>The genomes of Aspergillus section Nigri reveals drivers in fungal speciation.</title>
        <authorList>
            <consortium name="DOE Joint Genome Institute"/>
            <person name="Vesth T.C."/>
            <person name="Nybo J."/>
            <person name="Theobald S."/>
            <person name="Brandl J."/>
            <person name="Frisvad J.C."/>
            <person name="Nielsen K.F."/>
            <person name="Lyhne E.K."/>
            <person name="Kogle M.E."/>
            <person name="Kuo A."/>
            <person name="Riley R."/>
            <person name="Clum A."/>
            <person name="Nolan M."/>
            <person name="Lipzen A."/>
            <person name="Salamov A."/>
            <person name="Henrissat B."/>
            <person name="Wiebenga A."/>
            <person name="De vries R.P."/>
            <person name="Grigoriev I.V."/>
            <person name="Mortensen U.H."/>
            <person name="Andersen M.R."/>
            <person name="Baker S.E."/>
        </authorList>
    </citation>
    <scope>NUCLEOTIDE SEQUENCE</scope>
    <source>
        <strain evidence="1">CBS 621.78</strain>
    </source>
</reference>
<dbReference type="EMBL" id="KZ825344">
    <property type="protein sequence ID" value="RAH45637.1"/>
    <property type="molecule type" value="Genomic_DNA"/>
</dbReference>
<proteinExistence type="predicted"/>
<protein>
    <submittedName>
        <fullName evidence="1">Uncharacterized protein</fullName>
    </submittedName>
</protein>
<organism evidence="1 2">
    <name type="scientific">Aspergillus brunneoviolaceus CBS 621.78</name>
    <dbReference type="NCBI Taxonomy" id="1450534"/>
    <lineage>
        <taxon>Eukaryota</taxon>
        <taxon>Fungi</taxon>
        <taxon>Dikarya</taxon>
        <taxon>Ascomycota</taxon>
        <taxon>Pezizomycotina</taxon>
        <taxon>Eurotiomycetes</taxon>
        <taxon>Eurotiomycetidae</taxon>
        <taxon>Eurotiales</taxon>
        <taxon>Aspergillaceae</taxon>
        <taxon>Aspergillus</taxon>
        <taxon>Aspergillus subgen. Circumdati</taxon>
    </lineage>
</organism>